<organism evidence="12 13">
    <name type="scientific">Candidatus Sedimenticola endophacoides</name>
    <dbReference type="NCBI Taxonomy" id="2548426"/>
    <lineage>
        <taxon>Bacteria</taxon>
        <taxon>Pseudomonadati</taxon>
        <taxon>Pseudomonadota</taxon>
        <taxon>Gammaproteobacteria</taxon>
        <taxon>Chromatiales</taxon>
        <taxon>Sedimenticolaceae</taxon>
        <taxon>Sedimenticola</taxon>
    </lineage>
</organism>
<evidence type="ECO:0000313" key="13">
    <source>
        <dbReference type="Proteomes" id="UP000250928"/>
    </source>
</evidence>
<proteinExistence type="inferred from homology"/>
<reference evidence="12 13" key="1">
    <citation type="submission" date="2018-01" db="EMBL/GenBank/DDBJ databases">
        <title>Novel co-symbiosis in the lucinid bivalve Phacoides pectinatus.</title>
        <authorList>
            <person name="Lim S.J."/>
            <person name="Davis B.G."/>
            <person name="Gill D.E."/>
            <person name="Engel A.S."/>
            <person name="Anderson L.C."/>
            <person name="Campbell B.J."/>
        </authorList>
    </citation>
    <scope>NUCLEOTIDE SEQUENCE [LARGE SCALE GENOMIC DNA]</scope>
    <source>
        <strain evidence="12">N3_P5</strain>
    </source>
</reference>
<keyword evidence="6 7" id="KW-0961">Cell wall biogenesis/degradation</keyword>
<comment type="cofactor">
    <cofactor evidence="7">
        <name>Mg(2+)</name>
        <dbReference type="ChEBI" id="CHEBI:18420"/>
    </cofactor>
</comment>
<feature type="binding site" evidence="7">
    <location>
        <position position="393"/>
    </location>
    <ligand>
        <name>meso-2,6-diaminopimelate</name>
        <dbReference type="ChEBI" id="CHEBI:57791"/>
    </ligand>
</feature>
<dbReference type="Pfam" id="PF01225">
    <property type="entry name" value="Mur_ligase"/>
    <property type="match status" value="1"/>
</dbReference>
<dbReference type="GO" id="GO:0071555">
    <property type="term" value="P:cell wall organization"/>
    <property type="evidence" value="ECO:0007669"/>
    <property type="project" value="UniProtKB-KW"/>
</dbReference>
<keyword evidence="3 7" id="KW-0133">Cell shape</keyword>
<dbReference type="SUPFAM" id="SSF53623">
    <property type="entry name" value="MurD-like peptide ligases, catalytic domain"/>
    <property type="match status" value="1"/>
</dbReference>
<dbReference type="InterPro" id="IPR035911">
    <property type="entry name" value="MurE/MurF_N"/>
</dbReference>
<feature type="binding site" evidence="7">
    <location>
        <position position="26"/>
    </location>
    <ligand>
        <name>UDP-N-acetyl-alpha-D-muramoyl-L-alanyl-D-glutamate</name>
        <dbReference type="ChEBI" id="CHEBI:83900"/>
    </ligand>
</feature>
<keyword evidence="7" id="KW-0963">Cytoplasm</keyword>
<feature type="binding site" evidence="7">
    <location>
        <position position="472"/>
    </location>
    <ligand>
        <name>meso-2,6-diaminopimelate</name>
        <dbReference type="ChEBI" id="CHEBI:57791"/>
    </ligand>
</feature>
<comment type="catalytic activity">
    <reaction evidence="7">
        <text>UDP-N-acetyl-alpha-D-muramoyl-L-alanyl-D-glutamate + meso-2,6-diaminopimelate + ATP = UDP-N-acetyl-alpha-D-muramoyl-L-alanyl-gamma-D-glutamyl-meso-2,6-diaminopimelate + ADP + phosphate + H(+)</text>
        <dbReference type="Rhea" id="RHEA:23676"/>
        <dbReference type="ChEBI" id="CHEBI:15378"/>
        <dbReference type="ChEBI" id="CHEBI:30616"/>
        <dbReference type="ChEBI" id="CHEBI:43474"/>
        <dbReference type="ChEBI" id="CHEBI:57791"/>
        <dbReference type="ChEBI" id="CHEBI:83900"/>
        <dbReference type="ChEBI" id="CHEBI:83905"/>
        <dbReference type="ChEBI" id="CHEBI:456216"/>
        <dbReference type="EC" id="6.3.2.13"/>
    </reaction>
</comment>
<sequence>MALSRLLSGLAAVAAGEERTVRGLTLDSRRLAPGDLFLACAGTRHHGMAFAEQAIRAGAAAILYEPDSEWFPERIEAKGYAARLPVIAVEGLGRRVSALAGTFFGHPSRALHLVGVTGTNGKTSCSQFLAQALEGDHRCGVIGTLGNGFPGALEPGAHTTPDPIELQALLRGMLEAGAESVAMEVSSHALDQGRAGDLRFDTALFTNLSRDHLDYHGSMAAYGASKRRLFQMPGLKAAVLNLDDPFGRGLLRDLPPEVEAVGYGLDPSGAAGVGRWVGAGRVDASLDGMRIAIHGSWGEGTLHTPLLGRFNVSNLLAVLAVLLYRGMPLKEALSRLERVRTAAGRMEAFGGHGQPLVVVDFAHTPDALEQALRALRPHAGGRLMVLFGCGGDRDRGKRPEMGAVAERLADVVWISDDNPRSESGDAIVAGILSGLARPRAARVERDRGAAIRAVIAEAGAGDLILIAGKGHETHQQVGELKYPFSDRAVVAEALAGGGQ</sequence>
<evidence type="ECO:0000259" key="10">
    <source>
        <dbReference type="Pfam" id="PF02875"/>
    </source>
</evidence>
<evidence type="ECO:0000256" key="5">
    <source>
        <dbReference type="ARBA" id="ARBA00023306"/>
    </source>
</evidence>
<dbReference type="NCBIfam" id="TIGR01085">
    <property type="entry name" value="murE"/>
    <property type="match status" value="1"/>
</dbReference>
<keyword evidence="7" id="KW-0460">Magnesium</keyword>
<dbReference type="Pfam" id="PF02875">
    <property type="entry name" value="Mur_ligase_C"/>
    <property type="match status" value="1"/>
</dbReference>
<comment type="caution">
    <text evidence="12">The sequence shown here is derived from an EMBL/GenBank/DDBJ whole genome shotgun (WGS) entry which is preliminary data.</text>
</comment>
<dbReference type="Gene3D" id="3.90.190.20">
    <property type="entry name" value="Mur ligase, C-terminal domain"/>
    <property type="match status" value="1"/>
</dbReference>
<feature type="binding site" evidence="7">
    <location>
        <position position="192"/>
    </location>
    <ligand>
        <name>UDP-N-acetyl-alpha-D-muramoyl-L-alanyl-D-glutamate</name>
        <dbReference type="ChEBI" id="CHEBI:83900"/>
    </ligand>
</feature>
<evidence type="ECO:0000256" key="3">
    <source>
        <dbReference type="ARBA" id="ARBA00022960"/>
    </source>
</evidence>
<dbReference type="InterPro" id="IPR013221">
    <property type="entry name" value="Mur_ligase_cen"/>
</dbReference>
<dbReference type="InterPro" id="IPR036565">
    <property type="entry name" value="Mur-like_cat_sf"/>
</dbReference>
<dbReference type="InterPro" id="IPR000713">
    <property type="entry name" value="Mur_ligase_N"/>
</dbReference>
<dbReference type="GO" id="GO:0008765">
    <property type="term" value="F:UDP-N-acetylmuramoylalanyl-D-glutamate-2,6-diaminopimelate ligase activity"/>
    <property type="evidence" value="ECO:0007669"/>
    <property type="project" value="UniProtKB-UniRule"/>
</dbReference>
<dbReference type="SUPFAM" id="SSF53244">
    <property type="entry name" value="MurD-like peptide ligases, peptide-binding domain"/>
    <property type="match status" value="1"/>
</dbReference>
<feature type="domain" description="Mur ligase central" evidence="11">
    <location>
        <begin position="116"/>
        <end position="321"/>
    </location>
</feature>
<dbReference type="GO" id="GO:0009252">
    <property type="term" value="P:peptidoglycan biosynthetic process"/>
    <property type="evidence" value="ECO:0007669"/>
    <property type="project" value="UniProtKB-UniRule"/>
</dbReference>
<evidence type="ECO:0000259" key="11">
    <source>
        <dbReference type="Pfam" id="PF08245"/>
    </source>
</evidence>
<keyword evidence="7" id="KW-0547">Nucleotide-binding</keyword>
<comment type="PTM">
    <text evidence="7">Carboxylation is probably crucial for Mg(2+) binding and, consequently, for the gamma-phosphate positioning of ATP.</text>
</comment>
<dbReference type="InterPro" id="IPR005761">
    <property type="entry name" value="UDP-N-AcMur-Glu-dNH2Pim_ligase"/>
</dbReference>
<dbReference type="GO" id="GO:0008360">
    <property type="term" value="P:regulation of cell shape"/>
    <property type="evidence" value="ECO:0007669"/>
    <property type="project" value="UniProtKB-KW"/>
</dbReference>
<feature type="binding site" evidence="7">
    <location>
        <position position="186"/>
    </location>
    <ligand>
        <name>UDP-N-acetyl-alpha-D-muramoyl-L-alanyl-D-glutamate</name>
        <dbReference type="ChEBI" id="CHEBI:83900"/>
    </ligand>
</feature>
<dbReference type="Gene3D" id="3.40.1190.10">
    <property type="entry name" value="Mur-like, catalytic domain"/>
    <property type="match status" value="1"/>
</dbReference>
<evidence type="ECO:0000256" key="2">
    <source>
        <dbReference type="ARBA" id="ARBA00022618"/>
    </source>
</evidence>
<dbReference type="EC" id="6.3.2.13" evidence="7"/>
<evidence type="ECO:0000256" key="6">
    <source>
        <dbReference type="ARBA" id="ARBA00023316"/>
    </source>
</evidence>
<feature type="domain" description="Mur ligase N-terminal catalytic" evidence="9">
    <location>
        <begin position="21"/>
        <end position="101"/>
    </location>
</feature>
<keyword evidence="7 12" id="KW-0436">Ligase</keyword>
<dbReference type="PANTHER" id="PTHR23135:SF4">
    <property type="entry name" value="UDP-N-ACETYLMURAMOYL-L-ALANYL-D-GLUTAMATE--2,6-DIAMINOPIMELATE LIGASE MURE HOMOLOG, CHLOROPLASTIC"/>
    <property type="match status" value="1"/>
</dbReference>
<comment type="pathway">
    <text evidence="7 8">Cell wall biogenesis; peptidoglycan biosynthesis.</text>
</comment>
<feature type="binding site" evidence="7">
    <location>
        <begin position="159"/>
        <end position="160"/>
    </location>
    <ligand>
        <name>UDP-N-acetyl-alpha-D-muramoyl-L-alanyl-D-glutamate</name>
        <dbReference type="ChEBI" id="CHEBI:83900"/>
    </ligand>
</feature>
<feature type="binding site" evidence="7">
    <location>
        <begin position="417"/>
        <end position="420"/>
    </location>
    <ligand>
        <name>meso-2,6-diaminopimelate</name>
        <dbReference type="ChEBI" id="CHEBI:57791"/>
    </ligand>
</feature>
<feature type="short sequence motif" description="Meso-diaminopimelate recognition motif" evidence="7">
    <location>
        <begin position="417"/>
        <end position="420"/>
    </location>
</feature>
<dbReference type="EMBL" id="PQCO01000222">
    <property type="protein sequence ID" value="PUE00463.1"/>
    <property type="molecule type" value="Genomic_DNA"/>
</dbReference>
<keyword evidence="7" id="KW-0067">ATP-binding</keyword>
<dbReference type="Gene3D" id="3.40.1390.10">
    <property type="entry name" value="MurE/MurF, N-terminal domain"/>
    <property type="match status" value="1"/>
</dbReference>
<dbReference type="PANTHER" id="PTHR23135">
    <property type="entry name" value="MUR LIGASE FAMILY MEMBER"/>
    <property type="match status" value="1"/>
</dbReference>
<dbReference type="SUPFAM" id="SSF63418">
    <property type="entry name" value="MurE/MurF N-terminal domain"/>
    <property type="match status" value="1"/>
</dbReference>
<evidence type="ECO:0000259" key="9">
    <source>
        <dbReference type="Pfam" id="PF01225"/>
    </source>
</evidence>
<feature type="domain" description="Mur ligase C-terminal" evidence="10">
    <location>
        <begin position="344"/>
        <end position="470"/>
    </location>
</feature>
<gene>
    <name evidence="7" type="primary">murE</name>
    <name evidence="12" type="ORF">C3L24_09225</name>
</gene>
<evidence type="ECO:0000313" key="12">
    <source>
        <dbReference type="EMBL" id="PUE00463.1"/>
    </source>
</evidence>
<feature type="modified residue" description="N6-carboxylysine" evidence="7">
    <location>
        <position position="226"/>
    </location>
</feature>
<dbReference type="HAMAP" id="MF_00208">
    <property type="entry name" value="MurE"/>
    <property type="match status" value="1"/>
</dbReference>
<dbReference type="GO" id="GO:0051301">
    <property type="term" value="P:cell division"/>
    <property type="evidence" value="ECO:0007669"/>
    <property type="project" value="UniProtKB-KW"/>
</dbReference>
<feature type="binding site" evidence="7">
    <location>
        <position position="28"/>
    </location>
    <ligand>
        <name>UDP-N-acetyl-alpha-D-muramoyl-L-alanyl-D-glutamate</name>
        <dbReference type="ChEBI" id="CHEBI:83900"/>
    </ligand>
</feature>
<accession>A0A6N4DRC0</accession>
<keyword evidence="2 7" id="KW-0132">Cell division</keyword>
<dbReference type="GO" id="GO:0000287">
    <property type="term" value="F:magnesium ion binding"/>
    <property type="evidence" value="ECO:0007669"/>
    <property type="project" value="UniProtKB-UniRule"/>
</dbReference>
<feature type="binding site" evidence="7">
    <location>
        <begin position="118"/>
        <end position="124"/>
    </location>
    <ligand>
        <name>ATP</name>
        <dbReference type="ChEBI" id="CHEBI:30616"/>
    </ligand>
</feature>
<dbReference type="AlphaFoldDB" id="A0A6N4DRC0"/>
<dbReference type="GO" id="GO:0005737">
    <property type="term" value="C:cytoplasm"/>
    <property type="evidence" value="ECO:0007669"/>
    <property type="project" value="UniProtKB-SubCell"/>
</dbReference>
<evidence type="ECO:0000256" key="7">
    <source>
        <dbReference type="HAMAP-Rule" id="MF_00208"/>
    </source>
</evidence>
<comment type="subcellular location">
    <subcellularLocation>
        <location evidence="7 8">Cytoplasm</location>
    </subcellularLocation>
</comment>
<keyword evidence="4 7" id="KW-0573">Peptidoglycan synthesis</keyword>
<feature type="binding site" evidence="7">
    <location>
        <position position="194"/>
    </location>
    <ligand>
        <name>UDP-N-acetyl-alpha-D-muramoyl-L-alanyl-D-glutamate</name>
        <dbReference type="ChEBI" id="CHEBI:83900"/>
    </ligand>
</feature>
<dbReference type="InterPro" id="IPR004101">
    <property type="entry name" value="Mur_ligase_C"/>
</dbReference>
<dbReference type="Pfam" id="PF08245">
    <property type="entry name" value="Mur_ligase_M"/>
    <property type="match status" value="1"/>
</dbReference>
<dbReference type="GO" id="GO:0005524">
    <property type="term" value="F:ATP binding"/>
    <property type="evidence" value="ECO:0007669"/>
    <property type="project" value="UniProtKB-UniRule"/>
</dbReference>
<keyword evidence="5 7" id="KW-0131">Cell cycle</keyword>
<dbReference type="NCBIfam" id="NF001126">
    <property type="entry name" value="PRK00139.1-4"/>
    <property type="match status" value="1"/>
</dbReference>
<dbReference type="Proteomes" id="UP000250928">
    <property type="component" value="Unassembled WGS sequence"/>
</dbReference>
<evidence type="ECO:0000256" key="8">
    <source>
        <dbReference type="RuleBase" id="RU004135"/>
    </source>
</evidence>
<dbReference type="InterPro" id="IPR036615">
    <property type="entry name" value="Mur_ligase_C_dom_sf"/>
</dbReference>
<dbReference type="UniPathway" id="UPA00219"/>
<protein>
    <recommendedName>
        <fullName evidence="7">UDP-N-acetylmuramoyl-L-alanyl-D-glutamate--2,6-diaminopimelate ligase</fullName>
        <ecNumber evidence="7">6.3.2.13</ecNumber>
    </recommendedName>
    <alternativeName>
        <fullName evidence="7">Meso-A2pm-adding enzyme</fullName>
    </alternativeName>
    <alternativeName>
        <fullName evidence="7">Meso-diaminopimelate-adding enzyme</fullName>
    </alternativeName>
    <alternativeName>
        <fullName evidence="7">UDP-MurNAc-L-Ala-D-Glu:meso-diaminopimelate ligase</fullName>
    </alternativeName>
    <alternativeName>
        <fullName evidence="7">UDP-MurNAc-tripeptide synthetase</fullName>
    </alternativeName>
    <alternativeName>
        <fullName evidence="7">UDP-N-acetylmuramyl-tripeptide synthetase</fullName>
    </alternativeName>
</protein>
<comment type="caution">
    <text evidence="7">Lacks conserved residue(s) required for the propagation of feature annotation.</text>
</comment>
<evidence type="ECO:0000256" key="4">
    <source>
        <dbReference type="ARBA" id="ARBA00022984"/>
    </source>
</evidence>
<feature type="binding site" evidence="7">
    <location>
        <position position="468"/>
    </location>
    <ligand>
        <name>meso-2,6-diaminopimelate</name>
        <dbReference type="ChEBI" id="CHEBI:57791"/>
    </ligand>
</feature>
<evidence type="ECO:0000256" key="1">
    <source>
        <dbReference type="ARBA" id="ARBA00005898"/>
    </source>
</evidence>
<name>A0A6N4DRC0_9GAMM</name>
<comment type="function">
    <text evidence="7">Catalyzes the addition of meso-diaminopimelic acid to the nucleotide precursor UDP-N-acetylmuramoyl-L-alanyl-D-glutamate (UMAG) in the biosynthesis of bacterial cell-wall peptidoglycan.</text>
</comment>
<comment type="similarity">
    <text evidence="1 7">Belongs to the MurCDEF family. MurE subfamily.</text>
</comment>